<keyword evidence="2" id="KW-1185">Reference proteome</keyword>
<evidence type="ECO:0000313" key="2">
    <source>
        <dbReference type="Proteomes" id="UP001362999"/>
    </source>
</evidence>
<comment type="caution">
    <text evidence="1">The sequence shown here is derived from an EMBL/GenBank/DDBJ whole genome shotgun (WGS) entry which is preliminary data.</text>
</comment>
<sequence length="246" mass="27760">MNEDSGWPELLAKLHFPNLKRLNTIISRTMQEPFHNAFGRILTLPSLRRLNIHLIPPPSSSFMLAWQYCSPSIQHLSLRCITGFGSTPNKPSSAFIKLKSLEMNYAGDFESKRIGGGNLIPWSIIGTASIQVLELSDYSTFHYSQSLPSFGSRSSKFLPLKLVDTLKTIPSTQRIQLILLVFEESMDMEVWDDSNPTDPNPCAALDQTLASLPLSPLPMVHIKSWAGHEEEDEFESRFPSLVEKKW</sequence>
<dbReference type="EMBL" id="JAWWNJ010000038">
    <property type="protein sequence ID" value="KAK7021709.1"/>
    <property type="molecule type" value="Genomic_DNA"/>
</dbReference>
<reference evidence="1 2" key="1">
    <citation type="journal article" date="2024" name="J Genomics">
        <title>Draft genome sequencing and assembly of Favolaschia claudopus CIRM-BRFM 2984 isolated from oak limbs.</title>
        <authorList>
            <person name="Navarro D."/>
            <person name="Drula E."/>
            <person name="Chaduli D."/>
            <person name="Cazenave R."/>
            <person name="Ahrendt S."/>
            <person name="Wang J."/>
            <person name="Lipzen A."/>
            <person name="Daum C."/>
            <person name="Barry K."/>
            <person name="Grigoriev I.V."/>
            <person name="Favel A."/>
            <person name="Rosso M.N."/>
            <person name="Martin F."/>
        </authorList>
    </citation>
    <scope>NUCLEOTIDE SEQUENCE [LARGE SCALE GENOMIC DNA]</scope>
    <source>
        <strain evidence="1 2">CIRM-BRFM 2984</strain>
    </source>
</reference>
<evidence type="ECO:0000313" key="1">
    <source>
        <dbReference type="EMBL" id="KAK7021709.1"/>
    </source>
</evidence>
<name>A0AAW0B7Z2_9AGAR</name>
<gene>
    <name evidence="1" type="ORF">R3P38DRAFT_3196542</name>
</gene>
<proteinExistence type="predicted"/>
<dbReference type="AlphaFoldDB" id="A0AAW0B7Z2"/>
<dbReference type="SUPFAM" id="SSF52047">
    <property type="entry name" value="RNI-like"/>
    <property type="match status" value="1"/>
</dbReference>
<dbReference type="Proteomes" id="UP001362999">
    <property type="component" value="Unassembled WGS sequence"/>
</dbReference>
<organism evidence="1 2">
    <name type="scientific">Favolaschia claudopus</name>
    <dbReference type="NCBI Taxonomy" id="2862362"/>
    <lineage>
        <taxon>Eukaryota</taxon>
        <taxon>Fungi</taxon>
        <taxon>Dikarya</taxon>
        <taxon>Basidiomycota</taxon>
        <taxon>Agaricomycotina</taxon>
        <taxon>Agaricomycetes</taxon>
        <taxon>Agaricomycetidae</taxon>
        <taxon>Agaricales</taxon>
        <taxon>Marasmiineae</taxon>
        <taxon>Mycenaceae</taxon>
        <taxon>Favolaschia</taxon>
    </lineage>
</organism>
<protein>
    <submittedName>
        <fullName evidence="1">Uncharacterized protein</fullName>
    </submittedName>
</protein>
<accession>A0AAW0B7Z2</accession>